<name>A0A6H2A179_9ZZZZ</name>
<proteinExistence type="predicted"/>
<protein>
    <submittedName>
        <fullName evidence="1">Uncharacterized protein</fullName>
    </submittedName>
</protein>
<organism evidence="1">
    <name type="scientific">viral metagenome</name>
    <dbReference type="NCBI Taxonomy" id="1070528"/>
    <lineage>
        <taxon>unclassified sequences</taxon>
        <taxon>metagenomes</taxon>
        <taxon>organismal metagenomes</taxon>
    </lineage>
</organism>
<dbReference type="EMBL" id="MT144413">
    <property type="protein sequence ID" value="QJA53327.1"/>
    <property type="molecule type" value="Genomic_DNA"/>
</dbReference>
<dbReference type="EMBL" id="MT145066">
    <property type="protein sequence ID" value="QJI03188.1"/>
    <property type="molecule type" value="Genomic_DNA"/>
</dbReference>
<evidence type="ECO:0000313" key="2">
    <source>
        <dbReference type="EMBL" id="QJI03188.1"/>
    </source>
</evidence>
<reference evidence="1" key="1">
    <citation type="submission" date="2020-03" db="EMBL/GenBank/DDBJ databases">
        <title>The deep terrestrial virosphere.</title>
        <authorList>
            <person name="Holmfeldt K."/>
            <person name="Nilsson E."/>
            <person name="Simone D."/>
            <person name="Lopez-Fernandez M."/>
            <person name="Wu X."/>
            <person name="de Brujin I."/>
            <person name="Lundin D."/>
            <person name="Andersson A."/>
            <person name="Bertilsson S."/>
            <person name="Dopson M."/>
        </authorList>
    </citation>
    <scope>NUCLEOTIDE SEQUENCE</scope>
    <source>
        <strain evidence="1">TM448A03436</strain>
        <strain evidence="2">TM448B04267</strain>
    </source>
</reference>
<gene>
    <name evidence="1" type="ORF">TM448A03436_0003</name>
    <name evidence="2" type="ORF">TM448B04267_0003</name>
</gene>
<sequence length="57" mass="6621">MATDQEIHDTIVNVDSCLDGLAIRDAVSVLEQVKFGIMFKSWEYAKIQYKKEKEEKK</sequence>
<dbReference type="AlphaFoldDB" id="A0A6H2A179"/>
<accession>A0A6H2A179</accession>
<evidence type="ECO:0000313" key="1">
    <source>
        <dbReference type="EMBL" id="QJA53327.1"/>
    </source>
</evidence>